<evidence type="ECO:0000256" key="1">
    <source>
        <dbReference type="SAM" id="MobiDB-lite"/>
    </source>
</evidence>
<reference evidence="2 3" key="1">
    <citation type="submission" date="2023-07" db="EMBL/GenBank/DDBJ databases">
        <title>Sorghum-associated microbial communities from plants grown in Nebraska, USA.</title>
        <authorList>
            <person name="Schachtman D."/>
        </authorList>
    </citation>
    <scope>NUCLEOTIDE SEQUENCE [LARGE SCALE GENOMIC DNA]</scope>
    <source>
        <strain evidence="2 3">584</strain>
    </source>
</reference>
<feature type="region of interest" description="Disordered" evidence="1">
    <location>
        <begin position="1"/>
        <end position="37"/>
    </location>
</feature>
<dbReference type="Proteomes" id="UP001262410">
    <property type="component" value="Unassembled WGS sequence"/>
</dbReference>
<dbReference type="Pfam" id="PF11154">
    <property type="entry name" value="DUF2934"/>
    <property type="match status" value="1"/>
</dbReference>
<evidence type="ECO:0008006" key="4">
    <source>
        <dbReference type="Google" id="ProtNLM"/>
    </source>
</evidence>
<organism evidence="2 3">
    <name type="scientific">Inquilinus ginsengisoli</name>
    <dbReference type="NCBI Taxonomy" id="363840"/>
    <lineage>
        <taxon>Bacteria</taxon>
        <taxon>Pseudomonadati</taxon>
        <taxon>Pseudomonadota</taxon>
        <taxon>Alphaproteobacteria</taxon>
        <taxon>Rhodospirillales</taxon>
        <taxon>Rhodospirillaceae</taxon>
        <taxon>Inquilinus</taxon>
    </lineage>
</organism>
<comment type="caution">
    <text evidence="2">The sequence shown here is derived from an EMBL/GenBank/DDBJ whole genome shotgun (WGS) entry which is preliminary data.</text>
</comment>
<evidence type="ECO:0000313" key="2">
    <source>
        <dbReference type="EMBL" id="MDR6290141.1"/>
    </source>
</evidence>
<name>A0ABU1JNE9_9PROT</name>
<keyword evidence="3" id="KW-1185">Reference proteome</keyword>
<protein>
    <recommendedName>
        <fullName evidence="4">DUF2934 domain-containing protein</fullName>
    </recommendedName>
</protein>
<dbReference type="InterPro" id="IPR021327">
    <property type="entry name" value="DUF2934"/>
</dbReference>
<gene>
    <name evidence="2" type="ORF">E9232_002662</name>
</gene>
<proteinExistence type="predicted"/>
<evidence type="ECO:0000313" key="3">
    <source>
        <dbReference type="Proteomes" id="UP001262410"/>
    </source>
</evidence>
<feature type="compositionally biased region" description="Basic and acidic residues" evidence="1">
    <location>
        <begin position="1"/>
        <end position="17"/>
    </location>
</feature>
<dbReference type="RefSeq" id="WP_309794593.1">
    <property type="nucleotide sequence ID" value="NZ_JAVDPW010000004.1"/>
</dbReference>
<accession>A0ABU1JNE9</accession>
<dbReference type="EMBL" id="JAVDPW010000004">
    <property type="protein sequence ID" value="MDR6290141.1"/>
    <property type="molecule type" value="Genomic_DNA"/>
</dbReference>
<sequence length="74" mass="8649">MATRRSRGESPDTRTVDPNEPFEEMPVSPDGPGDTDRIRERAHEIWREEGCPKGHADEHWRRAEIELTDRPVRE</sequence>